<reference evidence="1 2" key="3">
    <citation type="submission" date="2019-11" db="EMBL/GenBank/DDBJ databases">
        <title>A de novo genome assembly of a pear dwarfing rootstock.</title>
        <authorList>
            <person name="Wang F."/>
            <person name="Wang J."/>
            <person name="Li S."/>
            <person name="Zhang Y."/>
            <person name="Fang M."/>
            <person name="Ma L."/>
            <person name="Zhao Y."/>
            <person name="Jiang S."/>
        </authorList>
    </citation>
    <scope>NUCLEOTIDE SEQUENCE [LARGE SCALE GENOMIC DNA]</scope>
    <source>
        <strain evidence="1">S2</strain>
        <tissue evidence="1">Leaf</tissue>
    </source>
</reference>
<organism evidence="1 2">
    <name type="scientific">Pyrus ussuriensis x Pyrus communis</name>
    <dbReference type="NCBI Taxonomy" id="2448454"/>
    <lineage>
        <taxon>Eukaryota</taxon>
        <taxon>Viridiplantae</taxon>
        <taxon>Streptophyta</taxon>
        <taxon>Embryophyta</taxon>
        <taxon>Tracheophyta</taxon>
        <taxon>Spermatophyta</taxon>
        <taxon>Magnoliopsida</taxon>
        <taxon>eudicotyledons</taxon>
        <taxon>Gunneridae</taxon>
        <taxon>Pentapetalae</taxon>
        <taxon>rosids</taxon>
        <taxon>fabids</taxon>
        <taxon>Rosales</taxon>
        <taxon>Rosaceae</taxon>
        <taxon>Amygdaloideae</taxon>
        <taxon>Maleae</taxon>
        <taxon>Pyrus</taxon>
    </lineage>
</organism>
<dbReference type="AlphaFoldDB" id="A0A5N5EWP2"/>
<proteinExistence type="predicted"/>
<dbReference type="EMBL" id="SMOL01000781">
    <property type="protein sequence ID" value="KAB2595368.1"/>
    <property type="molecule type" value="Genomic_DNA"/>
</dbReference>
<dbReference type="Proteomes" id="UP000327157">
    <property type="component" value="Chromosome 7"/>
</dbReference>
<protein>
    <submittedName>
        <fullName evidence="1">Uncharacterized protein</fullName>
    </submittedName>
</protein>
<name>A0A5N5EWP2_9ROSA</name>
<reference evidence="1 2" key="1">
    <citation type="submission" date="2019-09" db="EMBL/GenBank/DDBJ databases">
        <authorList>
            <person name="Ou C."/>
        </authorList>
    </citation>
    <scope>NUCLEOTIDE SEQUENCE [LARGE SCALE GENOMIC DNA]</scope>
    <source>
        <strain evidence="1">S2</strain>
        <tissue evidence="1">Leaf</tissue>
    </source>
</reference>
<evidence type="ECO:0000313" key="1">
    <source>
        <dbReference type="EMBL" id="KAB2595368.1"/>
    </source>
</evidence>
<accession>A0A5N5EWP2</accession>
<sequence length="85" mass="9936">MADYREGSRDRKVVLRVQRYRRKQVPYFEDRSMANAYVELRCDIGGLVRGECFAEFESWKKVHEELKKSMLGELSVSATASVEED</sequence>
<gene>
    <name evidence="1" type="ORF">D8674_030818</name>
</gene>
<keyword evidence="2" id="KW-1185">Reference proteome</keyword>
<comment type="caution">
    <text evidence="1">The sequence shown here is derived from an EMBL/GenBank/DDBJ whole genome shotgun (WGS) entry which is preliminary data.</text>
</comment>
<reference evidence="2" key="2">
    <citation type="submission" date="2019-10" db="EMBL/GenBank/DDBJ databases">
        <title>A de novo genome assembly of a pear dwarfing rootstock.</title>
        <authorList>
            <person name="Wang F."/>
            <person name="Wang J."/>
            <person name="Li S."/>
            <person name="Zhang Y."/>
            <person name="Fang M."/>
            <person name="Ma L."/>
            <person name="Zhao Y."/>
            <person name="Jiang S."/>
        </authorList>
    </citation>
    <scope>NUCLEOTIDE SEQUENCE [LARGE SCALE GENOMIC DNA]</scope>
</reference>
<evidence type="ECO:0000313" key="2">
    <source>
        <dbReference type="Proteomes" id="UP000327157"/>
    </source>
</evidence>